<reference evidence="4 5" key="1">
    <citation type="submission" date="2016-02" db="EMBL/GenBank/DDBJ databases">
        <authorList>
            <person name="Wen L."/>
            <person name="He K."/>
            <person name="Yang H."/>
        </authorList>
    </citation>
    <scope>NUCLEOTIDE SEQUENCE [LARGE SCALE GENOMIC DNA]</scope>
    <source>
        <strain evidence="4 5">MJR8628A</strain>
    </source>
</reference>
<dbReference type="Gene3D" id="1.10.530.10">
    <property type="match status" value="1"/>
</dbReference>
<dbReference type="InterPro" id="IPR002901">
    <property type="entry name" value="MGlyc_endo_b_GlcNAc-like_dom"/>
</dbReference>
<dbReference type="SMART" id="SM00287">
    <property type="entry name" value="SH3b"/>
    <property type="match status" value="3"/>
</dbReference>
<dbReference type="SUPFAM" id="SSF50044">
    <property type="entry name" value="SH3-domain"/>
    <property type="match status" value="1"/>
</dbReference>
<dbReference type="Pfam" id="PF08239">
    <property type="entry name" value="SH3_3"/>
    <property type="match status" value="3"/>
</dbReference>
<dbReference type="InterPro" id="IPR036028">
    <property type="entry name" value="SH3-like_dom_sf"/>
</dbReference>
<dbReference type="InterPro" id="IPR052354">
    <property type="entry name" value="Cell_Wall_Dynamics_Protein"/>
</dbReference>
<dbReference type="Gene3D" id="2.30.30.40">
    <property type="entry name" value="SH3 Domains"/>
    <property type="match status" value="3"/>
</dbReference>
<dbReference type="RefSeq" id="WP_021935298.1">
    <property type="nucleotide sequence ID" value="NZ_JADMXM010000004.1"/>
</dbReference>
<accession>A0A135YYD5</accession>
<dbReference type="PANTHER" id="PTHR34408:SF1">
    <property type="entry name" value="GLYCOSYL HYDROLASE FAMILY 19 DOMAIN-CONTAINING PROTEIN HI_1415"/>
    <property type="match status" value="1"/>
</dbReference>
<evidence type="ECO:0000256" key="2">
    <source>
        <dbReference type="SAM" id="SignalP"/>
    </source>
</evidence>
<dbReference type="PANTHER" id="PTHR34408">
    <property type="entry name" value="FAMILY PROTEIN, PUTATIVE-RELATED"/>
    <property type="match status" value="1"/>
</dbReference>
<evidence type="ECO:0000313" key="5">
    <source>
        <dbReference type="Proteomes" id="UP000070326"/>
    </source>
</evidence>
<feature type="domain" description="SH3b" evidence="3">
    <location>
        <begin position="169"/>
        <end position="231"/>
    </location>
</feature>
<feature type="chain" id="PRO_5007468647" evidence="2">
    <location>
        <begin position="25"/>
        <end position="502"/>
    </location>
</feature>
<dbReference type="STRING" id="1261.HMPREF3195_00233"/>
<feature type="region of interest" description="Disordered" evidence="1">
    <location>
        <begin position="232"/>
        <end position="262"/>
    </location>
</feature>
<dbReference type="AlphaFoldDB" id="A0A135YYD5"/>
<proteinExistence type="predicted"/>
<dbReference type="eggNOG" id="COG3103">
    <property type="taxonomic scope" value="Bacteria"/>
</dbReference>
<sequence>MKTKIFLSALALIPALGMNANAEASVGHINFEFVNIRTNPSMDDRVSFVLKRGAEVTILEEKDGWSHIKSGNHEGWVQSNSIIKGEDNNNVKLNSNVGSQKMINNPTLNLRQGATTSSKIIAVLKKGDIVRLLEDRVGWCKVDFNGKVGYLSSRYLSDVNANTSSIPAKTIMTVTSNQLNVRREAKATSAKLMTIYKGDEVVFEANTNGWAKITKDGKTGYVSSYYLKDTGKTQEAPKDEINEAETKPSIDPNIANRNSNDEIQGGVSYQDMNMSLSDHVNMQMSNALNVSNAPGWPRATKEELTYLMDPNNFTDSTGMMQFVRLDRFSNCISVDQLNSYINRYCPVGNPFHNQGQAFINAAKKNNIDVIYLVAHSFIETGRGTSKLARGNVVNGKTVYNFFGIGAVDGNAFAGGTATAYKNGWTSVAAGIDGAATWISNRYIHSGKYDQNTLYKMKWSTTSIYHQYATAIQWPSHIGRVMSEIASYSNSTHNLAYQVPRYK</sequence>
<dbReference type="PATRIC" id="fig|1261.3.peg.310"/>
<keyword evidence="2" id="KW-0732">Signal</keyword>
<evidence type="ECO:0000259" key="3">
    <source>
        <dbReference type="PROSITE" id="PS51781"/>
    </source>
</evidence>
<feature type="signal peptide" evidence="2">
    <location>
        <begin position="1"/>
        <end position="24"/>
    </location>
</feature>
<evidence type="ECO:0000256" key="1">
    <source>
        <dbReference type="SAM" id="MobiDB-lite"/>
    </source>
</evidence>
<dbReference type="SMART" id="SM00047">
    <property type="entry name" value="LYZ2"/>
    <property type="match status" value="1"/>
</dbReference>
<dbReference type="GO" id="GO:0004040">
    <property type="term" value="F:amidase activity"/>
    <property type="evidence" value="ECO:0007669"/>
    <property type="project" value="InterPro"/>
</dbReference>
<feature type="domain" description="SH3b" evidence="3">
    <location>
        <begin position="98"/>
        <end position="160"/>
    </location>
</feature>
<name>A0A135YYD5_9FIRM</name>
<dbReference type="Pfam" id="PF01832">
    <property type="entry name" value="Glucosaminidase"/>
    <property type="match status" value="1"/>
</dbReference>
<dbReference type="InterPro" id="IPR003646">
    <property type="entry name" value="SH3-like_bac-type"/>
</dbReference>
<organism evidence="4 5">
    <name type="scientific">Peptostreptococcus anaerobius</name>
    <dbReference type="NCBI Taxonomy" id="1261"/>
    <lineage>
        <taxon>Bacteria</taxon>
        <taxon>Bacillati</taxon>
        <taxon>Bacillota</taxon>
        <taxon>Clostridia</taxon>
        <taxon>Peptostreptococcales</taxon>
        <taxon>Peptostreptococcaceae</taxon>
        <taxon>Peptostreptococcus</taxon>
    </lineage>
</organism>
<protein>
    <submittedName>
        <fullName evidence="4">SH3 domain protein</fullName>
    </submittedName>
</protein>
<dbReference type="Proteomes" id="UP000070326">
    <property type="component" value="Unassembled WGS sequence"/>
</dbReference>
<dbReference type="EMBL" id="LSQZ01000008">
    <property type="protein sequence ID" value="KXI14424.1"/>
    <property type="molecule type" value="Genomic_DNA"/>
</dbReference>
<dbReference type="SMR" id="A0A135YYD5"/>
<evidence type="ECO:0000313" key="4">
    <source>
        <dbReference type="EMBL" id="KXI14424.1"/>
    </source>
</evidence>
<feature type="compositionally biased region" description="Basic and acidic residues" evidence="1">
    <location>
        <begin position="232"/>
        <end position="248"/>
    </location>
</feature>
<gene>
    <name evidence="4" type="ORF">HMPREF3195_00233</name>
</gene>
<dbReference type="PROSITE" id="PS51781">
    <property type="entry name" value="SH3B"/>
    <property type="match status" value="2"/>
</dbReference>
<comment type="caution">
    <text evidence="4">The sequence shown here is derived from an EMBL/GenBank/DDBJ whole genome shotgun (WGS) entry which is preliminary data.</text>
</comment>
<dbReference type="eggNOG" id="COG4193">
    <property type="taxonomic scope" value="Bacteria"/>
</dbReference>